<comment type="similarity">
    <text evidence="4 20">Belongs to the class-I pyridine nucleotide-disulfide oxidoreductase family.</text>
</comment>
<keyword evidence="9 20" id="KW-0285">Flavoprotein</keyword>
<evidence type="ECO:0000256" key="10">
    <source>
        <dbReference type="ARBA" id="ARBA00022692"/>
    </source>
</evidence>
<proteinExistence type="inferred from homology"/>
<comment type="cofactor">
    <cofactor evidence="1 21">
        <name>FAD</name>
        <dbReference type="ChEBI" id="CHEBI:57692"/>
    </cofactor>
</comment>
<evidence type="ECO:0000256" key="16">
    <source>
        <dbReference type="ARBA" id="ARBA00023157"/>
    </source>
</evidence>
<dbReference type="Gene3D" id="3.30.390.30">
    <property type="match status" value="1"/>
</dbReference>
<evidence type="ECO:0000256" key="1">
    <source>
        <dbReference type="ARBA" id="ARBA00001974"/>
    </source>
</evidence>
<protein>
    <recommendedName>
        <fullName evidence="6 21">Glutathione reductase</fullName>
        <ecNumber evidence="5 21">1.8.1.7</ecNumber>
    </recommendedName>
</protein>
<dbReference type="PANTHER" id="PTHR42737:SF1">
    <property type="entry name" value="GLUTATHIONE REDUCTASE"/>
    <property type="match status" value="1"/>
</dbReference>
<evidence type="ECO:0000256" key="4">
    <source>
        <dbReference type="ARBA" id="ARBA00007532"/>
    </source>
</evidence>
<dbReference type="RefSeq" id="XP_035348265.1">
    <property type="nucleotide sequence ID" value="XM_035492372.1"/>
</dbReference>
<dbReference type="PRINTS" id="PR00411">
    <property type="entry name" value="PNDRDTASEI"/>
</dbReference>
<dbReference type="SUPFAM" id="SSF51905">
    <property type="entry name" value="FAD/NAD(P)-binding domain"/>
    <property type="match status" value="1"/>
</dbReference>
<dbReference type="GO" id="GO:0006749">
    <property type="term" value="P:glutathione metabolic process"/>
    <property type="evidence" value="ECO:0007669"/>
    <property type="project" value="InterPro"/>
</dbReference>
<evidence type="ECO:0000256" key="2">
    <source>
        <dbReference type="ARBA" id="ARBA00004141"/>
    </source>
</evidence>
<dbReference type="InterPro" id="IPR023753">
    <property type="entry name" value="FAD/NAD-binding_dom"/>
</dbReference>
<dbReference type="InterPro" id="IPR036188">
    <property type="entry name" value="FAD/NAD-bd_sf"/>
</dbReference>
<feature type="transmembrane region" description="Helical" evidence="22">
    <location>
        <begin position="957"/>
        <end position="977"/>
    </location>
</feature>
<dbReference type="GO" id="GO:0034599">
    <property type="term" value="P:cellular response to oxidative stress"/>
    <property type="evidence" value="ECO:0007669"/>
    <property type="project" value="TreeGrafter"/>
</dbReference>
<dbReference type="InterPro" id="IPR012999">
    <property type="entry name" value="Pyr_OxRdtase_I_AS"/>
</dbReference>
<dbReference type="PRINTS" id="PR00368">
    <property type="entry name" value="FADPNR"/>
</dbReference>
<keyword evidence="25" id="KW-1185">Reference proteome</keyword>
<dbReference type="GeneID" id="55996731"/>
<evidence type="ECO:0000256" key="20">
    <source>
        <dbReference type="RuleBase" id="RU003691"/>
    </source>
</evidence>
<evidence type="ECO:0000256" key="18">
    <source>
        <dbReference type="ARBA" id="ARBA00037968"/>
    </source>
</evidence>
<evidence type="ECO:0000313" key="24">
    <source>
        <dbReference type="EMBL" id="QKX62091.1"/>
    </source>
</evidence>
<evidence type="ECO:0000256" key="12">
    <source>
        <dbReference type="ARBA" id="ARBA00022857"/>
    </source>
</evidence>
<evidence type="ECO:0000256" key="14">
    <source>
        <dbReference type="ARBA" id="ARBA00023002"/>
    </source>
</evidence>
<evidence type="ECO:0000256" key="6">
    <source>
        <dbReference type="ARBA" id="ARBA00017111"/>
    </source>
</evidence>
<dbReference type="AlphaFoldDB" id="A0A7H8R8S7"/>
<dbReference type="FunFam" id="1.20.1250.20:FF:000068">
    <property type="entry name" value="MFS general substrate transporter"/>
    <property type="match status" value="1"/>
</dbReference>
<evidence type="ECO:0000256" key="5">
    <source>
        <dbReference type="ARBA" id="ARBA00012607"/>
    </source>
</evidence>
<name>A0A7H8R8S7_TALRU</name>
<comment type="function">
    <text evidence="19 21">Catalyzes the reduction of glutathione disulfide (GSSG) to reduced glutathione (GSH). Constitutes the major mechanism to maintain a high GSH:GSSG ratio in the cytosol.</text>
</comment>
<dbReference type="KEGG" id="trg:TRUGW13939_09247"/>
<dbReference type="InterPro" id="IPR006322">
    <property type="entry name" value="Glutathione_Rdtase_euk/bac"/>
</dbReference>
<dbReference type="InterPro" id="IPR004099">
    <property type="entry name" value="Pyr_nucl-diS_OxRdtase_dimer"/>
</dbReference>
<dbReference type="EMBL" id="CP055902">
    <property type="protein sequence ID" value="QKX62091.1"/>
    <property type="molecule type" value="Genomic_DNA"/>
</dbReference>
<dbReference type="InterPro" id="IPR011701">
    <property type="entry name" value="MFS"/>
</dbReference>
<feature type="transmembrane region" description="Helical" evidence="22">
    <location>
        <begin position="629"/>
        <end position="650"/>
    </location>
</feature>
<dbReference type="GO" id="GO:0004362">
    <property type="term" value="F:glutathione-disulfide reductase (NADPH) activity"/>
    <property type="evidence" value="ECO:0007669"/>
    <property type="project" value="UniProtKB-EC"/>
</dbReference>
<dbReference type="CDD" id="cd17327">
    <property type="entry name" value="MFS_FEN2_like"/>
    <property type="match status" value="1"/>
</dbReference>
<evidence type="ECO:0000256" key="22">
    <source>
        <dbReference type="SAM" id="Phobius"/>
    </source>
</evidence>
<organism evidence="24 25">
    <name type="scientific">Talaromyces rugulosus</name>
    <name type="common">Penicillium rugulosum</name>
    <dbReference type="NCBI Taxonomy" id="121627"/>
    <lineage>
        <taxon>Eukaryota</taxon>
        <taxon>Fungi</taxon>
        <taxon>Dikarya</taxon>
        <taxon>Ascomycota</taxon>
        <taxon>Pezizomycotina</taxon>
        <taxon>Eurotiomycetes</taxon>
        <taxon>Eurotiomycetidae</taxon>
        <taxon>Eurotiales</taxon>
        <taxon>Trichocomaceae</taxon>
        <taxon>Talaromyces</taxon>
        <taxon>Talaromyces sect. Islandici</taxon>
    </lineage>
</organism>
<dbReference type="GO" id="GO:0050661">
    <property type="term" value="F:NADP binding"/>
    <property type="evidence" value="ECO:0007669"/>
    <property type="project" value="InterPro"/>
</dbReference>
<dbReference type="GO" id="GO:0005829">
    <property type="term" value="C:cytosol"/>
    <property type="evidence" value="ECO:0007669"/>
    <property type="project" value="TreeGrafter"/>
</dbReference>
<evidence type="ECO:0000256" key="9">
    <source>
        <dbReference type="ARBA" id="ARBA00022630"/>
    </source>
</evidence>
<evidence type="ECO:0000256" key="3">
    <source>
        <dbReference type="ARBA" id="ARBA00004496"/>
    </source>
</evidence>
<evidence type="ECO:0000256" key="17">
    <source>
        <dbReference type="ARBA" id="ARBA00023284"/>
    </source>
</evidence>
<reference evidence="25" key="1">
    <citation type="submission" date="2020-06" db="EMBL/GenBank/DDBJ databases">
        <title>A chromosome-scale genome assembly of Talaromyces rugulosus W13939.</title>
        <authorList>
            <person name="Wang B."/>
            <person name="Guo L."/>
            <person name="Ye K."/>
            <person name="Wang L."/>
        </authorList>
    </citation>
    <scope>NUCLEOTIDE SEQUENCE [LARGE SCALE GENOMIC DNA]</scope>
    <source>
        <strain evidence="25">W13939</strain>
    </source>
</reference>
<evidence type="ECO:0000256" key="7">
    <source>
        <dbReference type="ARBA" id="ARBA00022448"/>
    </source>
</evidence>
<gene>
    <name evidence="24" type="ORF">TRUGW13939_09247</name>
</gene>
<evidence type="ECO:0000256" key="21">
    <source>
        <dbReference type="RuleBase" id="RU365016"/>
    </source>
</evidence>
<dbReference type="FunFam" id="3.50.50.60:FF:000141">
    <property type="entry name" value="Glutathione reductase"/>
    <property type="match status" value="1"/>
</dbReference>
<dbReference type="InterPro" id="IPR020846">
    <property type="entry name" value="MFS_dom"/>
</dbReference>
<dbReference type="InterPro" id="IPR036259">
    <property type="entry name" value="MFS_trans_sf"/>
</dbReference>
<dbReference type="GO" id="GO:0022857">
    <property type="term" value="F:transmembrane transporter activity"/>
    <property type="evidence" value="ECO:0007669"/>
    <property type="project" value="InterPro"/>
</dbReference>
<keyword evidence="15 22" id="KW-0472">Membrane</keyword>
<feature type="domain" description="Major facilitator superfamily (MFS) profile" evidence="23">
    <location>
        <begin position="637"/>
        <end position="1042"/>
    </location>
</feature>
<dbReference type="Proteomes" id="UP000509510">
    <property type="component" value="Chromosome V"/>
</dbReference>
<keyword evidence="16" id="KW-1015">Disulfide bond</keyword>
<keyword evidence="7" id="KW-0813">Transport</keyword>
<keyword evidence="11 20" id="KW-0274">FAD</keyword>
<keyword evidence="14 20" id="KW-0560">Oxidoreductase</keyword>
<dbReference type="PANTHER" id="PTHR42737">
    <property type="entry name" value="GLUTATHIONE REDUCTASE"/>
    <property type="match status" value="1"/>
</dbReference>
<dbReference type="Gene3D" id="1.20.1250.20">
    <property type="entry name" value="MFS general substrate transporter like domains"/>
    <property type="match status" value="2"/>
</dbReference>
<feature type="transmembrane region" description="Helical" evidence="22">
    <location>
        <begin position="1016"/>
        <end position="1039"/>
    </location>
</feature>
<dbReference type="GO" id="GO:0005739">
    <property type="term" value="C:mitochondrion"/>
    <property type="evidence" value="ECO:0007669"/>
    <property type="project" value="TreeGrafter"/>
</dbReference>
<feature type="transmembrane region" description="Helical" evidence="22">
    <location>
        <begin position="929"/>
        <end position="951"/>
    </location>
</feature>
<dbReference type="Pfam" id="PF07690">
    <property type="entry name" value="MFS_1"/>
    <property type="match status" value="1"/>
</dbReference>
<feature type="transmembrane region" description="Helical" evidence="22">
    <location>
        <begin position="763"/>
        <end position="785"/>
    </location>
</feature>
<evidence type="ECO:0000256" key="8">
    <source>
        <dbReference type="ARBA" id="ARBA00022490"/>
    </source>
</evidence>
<feature type="transmembrane region" description="Helical" evidence="22">
    <location>
        <begin position="797"/>
        <end position="818"/>
    </location>
</feature>
<keyword evidence="13 22" id="KW-1133">Transmembrane helix</keyword>
<evidence type="ECO:0000256" key="15">
    <source>
        <dbReference type="ARBA" id="ARBA00023136"/>
    </source>
</evidence>
<dbReference type="Gene3D" id="3.50.50.60">
    <property type="entry name" value="FAD/NAD(P)-binding domain"/>
    <property type="match status" value="2"/>
</dbReference>
<dbReference type="SUPFAM" id="SSF103473">
    <property type="entry name" value="MFS general substrate transporter"/>
    <property type="match status" value="1"/>
</dbReference>
<dbReference type="FunFam" id="3.30.390.30:FF:000003">
    <property type="entry name" value="Glutathione reductase"/>
    <property type="match status" value="1"/>
</dbReference>
<dbReference type="OrthoDB" id="2962993at2759"/>
<comment type="catalytic activity">
    <reaction evidence="21">
        <text>2 glutathione + NADP(+) = glutathione disulfide + NADPH + H(+)</text>
        <dbReference type="Rhea" id="RHEA:11740"/>
        <dbReference type="ChEBI" id="CHEBI:15378"/>
        <dbReference type="ChEBI" id="CHEBI:57783"/>
        <dbReference type="ChEBI" id="CHEBI:57925"/>
        <dbReference type="ChEBI" id="CHEBI:58297"/>
        <dbReference type="ChEBI" id="CHEBI:58349"/>
        <dbReference type="EC" id="1.8.1.7"/>
    </reaction>
</comment>
<keyword evidence="10 22" id="KW-0812">Transmembrane</keyword>
<dbReference type="FunFam" id="1.20.1250.20:FF:000018">
    <property type="entry name" value="MFS transporter permease"/>
    <property type="match status" value="1"/>
</dbReference>
<dbReference type="NCBIfam" id="TIGR01421">
    <property type="entry name" value="gluta_reduc_1"/>
    <property type="match status" value="1"/>
</dbReference>
<feature type="transmembrane region" description="Helical" evidence="22">
    <location>
        <begin position="902"/>
        <end position="922"/>
    </location>
</feature>
<keyword evidence="12 21" id="KW-0521">NADP</keyword>
<dbReference type="EC" id="1.8.1.7" evidence="5 21"/>
<dbReference type="GO" id="GO:0045454">
    <property type="term" value="P:cell redox homeostasis"/>
    <property type="evidence" value="ECO:0007669"/>
    <property type="project" value="InterPro"/>
</dbReference>
<dbReference type="InterPro" id="IPR016156">
    <property type="entry name" value="FAD/NAD-linked_Rdtase_dimer_sf"/>
</dbReference>
<dbReference type="Pfam" id="PF07992">
    <property type="entry name" value="Pyr_redox_2"/>
    <property type="match status" value="1"/>
</dbReference>
<keyword evidence="8 21" id="KW-0963">Cytoplasm</keyword>
<dbReference type="InterPro" id="IPR046952">
    <property type="entry name" value="GSHR/TRXR-like"/>
</dbReference>
<accession>A0A7H8R8S7</accession>
<dbReference type="GO" id="GO:0050660">
    <property type="term" value="F:flavin adenine dinucleotide binding"/>
    <property type="evidence" value="ECO:0007669"/>
    <property type="project" value="InterPro"/>
</dbReference>
<dbReference type="PROSITE" id="PS00076">
    <property type="entry name" value="PYRIDINE_REDOX_1"/>
    <property type="match status" value="1"/>
</dbReference>
<dbReference type="Pfam" id="PF02852">
    <property type="entry name" value="Pyr_redox_dim"/>
    <property type="match status" value="1"/>
</dbReference>
<feature type="transmembrane region" description="Helical" evidence="22">
    <location>
        <begin position="704"/>
        <end position="723"/>
    </location>
</feature>
<feature type="transmembrane region" description="Helical" evidence="22">
    <location>
        <begin position="729"/>
        <end position="751"/>
    </location>
</feature>
<evidence type="ECO:0000256" key="11">
    <source>
        <dbReference type="ARBA" id="ARBA00022827"/>
    </source>
</evidence>
<comment type="subcellular location">
    <subcellularLocation>
        <location evidence="3 21">Cytoplasm</location>
    </subcellularLocation>
    <subcellularLocation>
        <location evidence="2">Membrane</location>
        <topology evidence="2">Multi-pass membrane protein</topology>
    </subcellularLocation>
</comment>
<dbReference type="PROSITE" id="PS50850">
    <property type="entry name" value="MFS"/>
    <property type="match status" value="1"/>
</dbReference>
<dbReference type="SUPFAM" id="SSF55424">
    <property type="entry name" value="FAD/NAD-linked reductases, dimerisation (C-terminal) domain"/>
    <property type="match status" value="1"/>
</dbReference>
<evidence type="ECO:0000256" key="13">
    <source>
        <dbReference type="ARBA" id="ARBA00022989"/>
    </source>
</evidence>
<evidence type="ECO:0000256" key="19">
    <source>
        <dbReference type="ARBA" id="ARBA00056905"/>
    </source>
</evidence>
<sequence>MLARCSPLTCITTTATTTTSRLAIRPVSARWLTTRAPRRKEFASAVPGTGAILDPITSSSSAAPRLASLSSQLSASSPSFLRSARSQYSTMAPVETKTYDYIVIGGGSGGSGSARRAAGWYGAKTLIVESQRSGGTCVNVGCVPKKMTWNFASINENIHAGRHYGYAIPENIGIDYAHFKNIRDATIKRLNGAYENNWNREGIDLVHGHARFVEPKTIEVSTGPDGSEKTRYTAKHILIAVGGHPIIPKNVQGAEHGITSDGFFEIEELPKKWAVVGAGYIAVELAGVLASVGVETHMFIRGDTFLRKFDPMIQQTMTERYEAVGIKVHKQHKGFKEVQLLKDGKGADKLLKLVGVDGEEHEVNEVLWAIGRAPEVENLNLEVPGIKQTHTGHVIVDDFQNTSVEGVYALGDVTGQAELTPVAIAAGRQLSSRLFGPPELKSAKLSYENIPTVVFSHPEIGTIGLTEPQARERYGDDKIKVYKTRFTNMFYDVFPVEEKKQNPTQMKIICAGPEEKVVGLHILGLGVGEMLQGFGVAIKMGATKQDFDSCVAIHPTSAEELVTMRFIAVPDISRAYQWDCASLLSIHIKMSDLNDDKHEKTPDADVGVSVECGSDLTNVQLDPAKEKKLLAKLDLAFVPVIMFSYLSCFLDRSNIGNVKIAGMPQDIGASTAEFAAAVSIFYATYVTFETPLAMLMKKITPRNLLTALCIVWSLTTIFTGFIQNIGGLYATRLILGACEAGLFPCLNLYLTMVYRREEQAKRVSYLMNCAAISGAVGGLLAYGLLQMDGVAGKAGWRWVYIIEGCFSMLIAVWIWFGLPNDPSNAYFLNEEEKWMMQVRNEQRRHYMGAEKFTWDEFWIEIRDPKLYFSGAIQFCQDILLYGFSTFLPSILSSMGYDTLHSNALTVPVYIFSAIVFTIVAFFADRTSHFAVFLFCANIFSIVGYILLIAVSNNAVKYFATYLCAVAVYLGPGLNLAWLNVNVAPHHRRAVAVGLQQTIGNTAGIVAGQIYRKSPYVLGNSFSLGAICVSQVIVVGKMLYLRKEMAVKNKIASSGEQDNRRVKTGDGEVDFKYLY</sequence>
<evidence type="ECO:0000259" key="23">
    <source>
        <dbReference type="PROSITE" id="PS50850"/>
    </source>
</evidence>
<dbReference type="GO" id="GO:0016020">
    <property type="term" value="C:membrane"/>
    <property type="evidence" value="ECO:0007669"/>
    <property type="project" value="UniProtKB-SubCell"/>
</dbReference>
<comment type="similarity">
    <text evidence="18">Belongs to the major facilitator superfamily. Allantoate permease family.</text>
</comment>
<evidence type="ECO:0000313" key="25">
    <source>
        <dbReference type="Proteomes" id="UP000509510"/>
    </source>
</evidence>
<dbReference type="NCBIfam" id="NF004776">
    <property type="entry name" value="PRK06116.1"/>
    <property type="match status" value="1"/>
</dbReference>
<keyword evidence="17 20" id="KW-0676">Redox-active center</keyword>